<dbReference type="SUPFAM" id="SSF54928">
    <property type="entry name" value="RNA-binding domain, RBD"/>
    <property type="match status" value="1"/>
</dbReference>
<feature type="region of interest" description="Disordered" evidence="3">
    <location>
        <begin position="1"/>
        <end position="27"/>
    </location>
</feature>
<dbReference type="GO" id="GO:0003723">
    <property type="term" value="F:RNA binding"/>
    <property type="evidence" value="ECO:0007669"/>
    <property type="project" value="UniProtKB-UniRule"/>
</dbReference>
<dbReference type="InterPro" id="IPR000504">
    <property type="entry name" value="RRM_dom"/>
</dbReference>
<dbReference type="Pfam" id="PF00076">
    <property type="entry name" value="RRM_1"/>
    <property type="match status" value="1"/>
</dbReference>
<evidence type="ECO:0000256" key="1">
    <source>
        <dbReference type="ARBA" id="ARBA00022884"/>
    </source>
</evidence>
<evidence type="ECO:0000313" key="5">
    <source>
        <dbReference type="Proteomes" id="UP000322000"/>
    </source>
</evidence>
<organism evidence="5 6">
    <name type="scientific">Trichoplusia ni</name>
    <name type="common">Cabbage looper</name>
    <dbReference type="NCBI Taxonomy" id="7111"/>
    <lineage>
        <taxon>Eukaryota</taxon>
        <taxon>Metazoa</taxon>
        <taxon>Ecdysozoa</taxon>
        <taxon>Arthropoda</taxon>
        <taxon>Hexapoda</taxon>
        <taxon>Insecta</taxon>
        <taxon>Pterygota</taxon>
        <taxon>Neoptera</taxon>
        <taxon>Endopterygota</taxon>
        <taxon>Lepidoptera</taxon>
        <taxon>Glossata</taxon>
        <taxon>Ditrysia</taxon>
        <taxon>Noctuoidea</taxon>
        <taxon>Noctuidae</taxon>
        <taxon>Plusiinae</taxon>
        <taxon>Trichoplusia</taxon>
    </lineage>
</organism>
<keyword evidence="1 2" id="KW-0694">RNA-binding</keyword>
<evidence type="ECO:0000313" key="6">
    <source>
        <dbReference type="RefSeq" id="XP_026741961.1"/>
    </source>
</evidence>
<feature type="compositionally biased region" description="Basic and acidic residues" evidence="3">
    <location>
        <begin position="161"/>
        <end position="176"/>
    </location>
</feature>
<gene>
    <name evidence="6" type="primary">LOC113504068</name>
</gene>
<sequence length="333" mass="37764">MDVILKPASATTKKLKRKSRAKVTTSEPKNIKLNTSDALSITTLKPVKPVKDEKQAEFEEFSKRYPILKNQELVDRFLKVPMTNNQKGRIRQAVRDSLNGTSNVLVPEIIHSKIQSILRSSDNLTDSELRRIRILYNLLKTALKGEKVASETVKPKVEQVKSKRKVEEDSPKVKEVVKKKKEEKHEPREQLVKRVKGPKRYVVFLGNLPLDIDKEKIMNHFSEMNEHIIDIRLPKNAENKKSAIAYLELSNEPSYEFALSKHHSMLGSKRINVLYTAPKKGKVSKANAKGKSAKLIALQKSGKLVGSLPLAKKRSQRRLKKKQAEAKLTANAV</sequence>
<accession>A0A7E5WP85</accession>
<reference evidence="6" key="1">
    <citation type="submission" date="2025-08" db="UniProtKB">
        <authorList>
            <consortium name="RefSeq"/>
        </authorList>
    </citation>
    <scope>IDENTIFICATION</scope>
</reference>
<dbReference type="SMART" id="SM00360">
    <property type="entry name" value="RRM"/>
    <property type="match status" value="1"/>
</dbReference>
<dbReference type="PROSITE" id="PS50102">
    <property type="entry name" value="RRM"/>
    <property type="match status" value="1"/>
</dbReference>
<dbReference type="InterPro" id="IPR012677">
    <property type="entry name" value="Nucleotide-bd_a/b_plait_sf"/>
</dbReference>
<dbReference type="Proteomes" id="UP000322000">
    <property type="component" value="Chromosome 21"/>
</dbReference>
<keyword evidence="5" id="KW-1185">Reference proteome</keyword>
<feature type="compositionally biased region" description="Basic residues" evidence="3">
    <location>
        <begin position="311"/>
        <end position="321"/>
    </location>
</feature>
<dbReference type="GeneID" id="113504068"/>
<feature type="domain" description="RRM" evidence="4">
    <location>
        <begin position="201"/>
        <end position="278"/>
    </location>
</feature>
<evidence type="ECO:0000259" key="4">
    <source>
        <dbReference type="PROSITE" id="PS50102"/>
    </source>
</evidence>
<dbReference type="Gene3D" id="3.30.70.330">
    <property type="match status" value="1"/>
</dbReference>
<proteinExistence type="predicted"/>
<dbReference type="AlphaFoldDB" id="A0A7E5WP85"/>
<protein>
    <submittedName>
        <fullName evidence="6">Nucleolar protein 6-like</fullName>
    </submittedName>
</protein>
<dbReference type="KEGG" id="tnl:113504068"/>
<dbReference type="OrthoDB" id="167718at2759"/>
<feature type="region of interest" description="Disordered" evidence="3">
    <location>
        <begin position="310"/>
        <end position="333"/>
    </location>
</feature>
<dbReference type="InterPro" id="IPR035979">
    <property type="entry name" value="RBD_domain_sf"/>
</dbReference>
<feature type="region of interest" description="Disordered" evidence="3">
    <location>
        <begin position="161"/>
        <end position="188"/>
    </location>
</feature>
<evidence type="ECO:0000256" key="3">
    <source>
        <dbReference type="SAM" id="MobiDB-lite"/>
    </source>
</evidence>
<name>A0A7E5WP85_TRINI</name>
<dbReference type="RefSeq" id="XP_026741961.1">
    <property type="nucleotide sequence ID" value="XM_026886160.1"/>
</dbReference>
<dbReference type="InParanoid" id="A0A7E5WP85"/>
<evidence type="ECO:0000256" key="2">
    <source>
        <dbReference type="PROSITE-ProRule" id="PRU00176"/>
    </source>
</evidence>